<proteinExistence type="predicted"/>
<gene>
    <name evidence="1" type="ORF">A2Z67_02090</name>
</gene>
<accession>A0A1F7X297</accession>
<dbReference type="EMBL" id="MGFQ01000043">
    <property type="protein sequence ID" value="OGM08498.1"/>
    <property type="molecule type" value="Genomic_DNA"/>
</dbReference>
<reference evidence="1 2" key="1">
    <citation type="journal article" date="2016" name="Nat. Commun.">
        <title>Thousands of microbial genomes shed light on interconnected biogeochemical processes in an aquifer system.</title>
        <authorList>
            <person name="Anantharaman K."/>
            <person name="Brown C.T."/>
            <person name="Hug L.A."/>
            <person name="Sharon I."/>
            <person name="Castelle C.J."/>
            <person name="Probst A.J."/>
            <person name="Thomas B.C."/>
            <person name="Singh A."/>
            <person name="Wilkins M.J."/>
            <person name="Karaoz U."/>
            <person name="Brodie E.L."/>
            <person name="Williams K.H."/>
            <person name="Hubbard S.S."/>
            <person name="Banfield J.F."/>
        </authorList>
    </citation>
    <scope>NUCLEOTIDE SEQUENCE [LARGE SCALE GENOMIC DNA]</scope>
</reference>
<dbReference type="Proteomes" id="UP000176939">
    <property type="component" value="Unassembled WGS sequence"/>
</dbReference>
<evidence type="ECO:0000313" key="2">
    <source>
        <dbReference type="Proteomes" id="UP000176939"/>
    </source>
</evidence>
<comment type="caution">
    <text evidence="1">The sequence shown here is derived from an EMBL/GenBank/DDBJ whole genome shotgun (WGS) entry which is preliminary data.</text>
</comment>
<dbReference type="AlphaFoldDB" id="A0A1F7X297"/>
<organism evidence="1 2">
    <name type="scientific">Candidatus Woesebacteria bacterium RBG_13_36_22</name>
    <dbReference type="NCBI Taxonomy" id="1802478"/>
    <lineage>
        <taxon>Bacteria</taxon>
        <taxon>Candidatus Woeseibacteriota</taxon>
    </lineage>
</organism>
<protein>
    <submittedName>
        <fullName evidence="1">Uncharacterized protein</fullName>
    </submittedName>
</protein>
<evidence type="ECO:0000313" key="1">
    <source>
        <dbReference type="EMBL" id="OGM08498.1"/>
    </source>
</evidence>
<sequence>MTPEFSQKITDKLTQHQMSVDKIKEILKEEGLFFSDDSVKNIAHGLMIHKEMGEQSFKDPFFIYGSTAKGTAGTEPKIQEIQYWKDVQFLGSTFRIYGTSDLDIRCISEKPESLFEGLTRLKGSLFQSNLRPADIRIESYEDVRKNITRQDTSSFYRRVLLLNSPIFLSGGKVLNSFATIGRDFLVQDDLDYEREIGEVKNLVRSRLEGIPSVFLLAHELATRYPNLYSENNLIADNFQRTHSFKISFSLRESSLIPVQVSGEEEIEEYVNLLEQNPSTPFKDLKRKK</sequence>
<name>A0A1F7X297_9BACT</name>